<evidence type="ECO:0000313" key="2">
    <source>
        <dbReference type="EMBL" id="MBZ7986968.1"/>
    </source>
</evidence>
<reference evidence="2 3" key="1">
    <citation type="submission" date="2020-07" db="EMBL/GenBank/DDBJ databases">
        <title>Transfer of Campylobacter canadensis to the novel genus Avispirillum gen. nov., that also includes two novel species recovered from migratory waterfowl: Avispirillum anseris sp. nov. and Avispirillum brantae sp. nov.</title>
        <authorList>
            <person name="Miller W.G."/>
            <person name="Chapman M.H."/>
            <person name="Yee E."/>
            <person name="Inglis G.D."/>
        </authorList>
    </citation>
    <scope>NUCLEOTIDE SEQUENCE [LARGE SCALE GENOMIC DNA]</scope>
    <source>
        <strain evidence="2 3">L283</strain>
    </source>
</reference>
<feature type="transmembrane region" description="Helical" evidence="1">
    <location>
        <begin position="141"/>
        <end position="157"/>
    </location>
</feature>
<keyword evidence="1" id="KW-0472">Membrane</keyword>
<gene>
    <name evidence="2" type="ORF">AVCANL283_02390</name>
</gene>
<organism evidence="2 3">
    <name type="scientific">Campylobacter canadensis</name>
    <dbReference type="NCBI Taxonomy" id="449520"/>
    <lineage>
        <taxon>Bacteria</taxon>
        <taxon>Pseudomonadati</taxon>
        <taxon>Campylobacterota</taxon>
        <taxon>Epsilonproteobacteria</taxon>
        <taxon>Campylobacterales</taxon>
        <taxon>Campylobacteraceae</taxon>
        <taxon>Campylobacter</taxon>
    </lineage>
</organism>
<accession>A0ABS7WR16</accession>
<comment type="caution">
    <text evidence="2">The sequence shown here is derived from an EMBL/GenBank/DDBJ whole genome shotgun (WGS) entry which is preliminary data.</text>
</comment>
<sequence length="169" mass="20105">MKNIVLKVVILLVLFAFFAYKVYFSFDFVKQIYKSSGIICLALFFTSAIFNYFSHYWAKFLGKSAFLFALIHFLNFIIVDNQLFFADIYKNLLKYNNLLGFFAFIIMLSLFYLSKKFVFLAKYALLLASLHYYFSVKIPQFWHYFALVAALILLINWRKNDIRKNGLFK</sequence>
<feature type="transmembrane region" description="Helical" evidence="1">
    <location>
        <begin position="65"/>
        <end position="86"/>
    </location>
</feature>
<evidence type="ECO:0000256" key="1">
    <source>
        <dbReference type="SAM" id="Phobius"/>
    </source>
</evidence>
<feature type="transmembrane region" description="Helical" evidence="1">
    <location>
        <begin position="92"/>
        <end position="112"/>
    </location>
</feature>
<dbReference type="RefSeq" id="WP_172230504.1">
    <property type="nucleotide sequence ID" value="NZ_CP035946.1"/>
</dbReference>
<name>A0ABS7WR16_9BACT</name>
<keyword evidence="1" id="KW-0812">Transmembrane</keyword>
<feature type="transmembrane region" description="Helical" evidence="1">
    <location>
        <begin position="32"/>
        <end position="53"/>
    </location>
</feature>
<evidence type="ECO:0000313" key="3">
    <source>
        <dbReference type="Proteomes" id="UP000786183"/>
    </source>
</evidence>
<dbReference type="EMBL" id="JACGBB010000003">
    <property type="protein sequence ID" value="MBZ7986968.1"/>
    <property type="molecule type" value="Genomic_DNA"/>
</dbReference>
<evidence type="ECO:0008006" key="4">
    <source>
        <dbReference type="Google" id="ProtNLM"/>
    </source>
</evidence>
<keyword evidence="3" id="KW-1185">Reference proteome</keyword>
<feature type="transmembrane region" description="Helical" evidence="1">
    <location>
        <begin position="5"/>
        <end position="26"/>
    </location>
</feature>
<dbReference type="Proteomes" id="UP000786183">
    <property type="component" value="Unassembled WGS sequence"/>
</dbReference>
<proteinExistence type="predicted"/>
<protein>
    <recommendedName>
        <fullName evidence="4">Sulfite oxidase heme-binding subunit YedZ</fullName>
    </recommendedName>
</protein>
<keyword evidence="1" id="KW-1133">Transmembrane helix</keyword>